<dbReference type="EMBL" id="CP094241">
    <property type="protein sequence ID" value="UNV84805.1"/>
    <property type="molecule type" value="Genomic_DNA"/>
</dbReference>
<dbReference type="EMBL" id="AFQE01000012">
    <property type="protein sequence ID" value="EGQ78454.1"/>
    <property type="molecule type" value="Genomic_DNA"/>
</dbReference>
<keyword evidence="1" id="KW-0732">Signal</keyword>
<feature type="chain" id="PRO_5041233584" evidence="1">
    <location>
        <begin position="20"/>
        <end position="212"/>
    </location>
</feature>
<evidence type="ECO:0000313" key="3">
    <source>
        <dbReference type="EMBL" id="UNV84805.1"/>
    </source>
</evidence>
<evidence type="ECO:0000313" key="2">
    <source>
        <dbReference type="EMBL" id="EGQ78454.1"/>
    </source>
</evidence>
<evidence type="ECO:0000313" key="5">
    <source>
        <dbReference type="Proteomes" id="UP000829455"/>
    </source>
</evidence>
<reference evidence="3 5" key="2">
    <citation type="submission" date="2022-03" db="EMBL/GenBank/DDBJ databases">
        <title>Genome sequencing of Neisseria macacae.</title>
        <authorList>
            <person name="Baek M.-G."/>
        </authorList>
    </citation>
    <scope>NUCLEOTIDE SEQUENCE [LARGE SCALE GENOMIC DNA]</scope>
    <source>
        <strain evidence="3 5">ATCC 33926</strain>
    </source>
</reference>
<feature type="signal peptide" evidence="1">
    <location>
        <begin position="1"/>
        <end position="19"/>
    </location>
</feature>
<dbReference type="AlphaFoldDB" id="A0AA36XLS8"/>
<name>A0AA36XLS8_9NEIS</name>
<accession>A0AA36XLS8</accession>
<reference evidence="2 4" key="1">
    <citation type="submission" date="2011-05" db="EMBL/GenBank/DDBJ databases">
        <authorList>
            <person name="Muzny D."/>
            <person name="Qin X."/>
            <person name="Deng J."/>
            <person name="Jiang H."/>
            <person name="Liu Y."/>
            <person name="Qu J."/>
            <person name="Song X.-Z."/>
            <person name="Zhang L."/>
            <person name="Thornton R."/>
            <person name="Coyle M."/>
            <person name="Francisco L."/>
            <person name="Jackson L."/>
            <person name="Javaid M."/>
            <person name="Korchina V."/>
            <person name="Kovar C."/>
            <person name="Mata R."/>
            <person name="Mathew T."/>
            <person name="Ngo R."/>
            <person name="Nguyen L."/>
            <person name="Nguyen N."/>
            <person name="Okwuonu G."/>
            <person name="Ongeri F."/>
            <person name="Pham C."/>
            <person name="Simmons D."/>
            <person name="Wilczek-Boney K."/>
            <person name="Hale W."/>
            <person name="Jakkamsetti A."/>
            <person name="Pham P."/>
            <person name="Ruth R."/>
            <person name="San Lucas F."/>
            <person name="Warren J."/>
            <person name="Zhang J."/>
            <person name="Zhao Z."/>
            <person name="Zhou C."/>
            <person name="Zhu D."/>
            <person name="Lee S."/>
            <person name="Bess C."/>
            <person name="Blankenburg K."/>
            <person name="Forbes L."/>
            <person name="Fu Q."/>
            <person name="Gubbala S."/>
            <person name="Hirani K."/>
            <person name="Jayaseelan J.C."/>
            <person name="Lara F."/>
            <person name="Munidasa M."/>
            <person name="Palculict T."/>
            <person name="Patil S."/>
            <person name="Pu L.-L."/>
            <person name="Saada N."/>
            <person name="Tang L."/>
            <person name="Weissenberger G."/>
            <person name="Zhu Y."/>
            <person name="Hemphill L."/>
            <person name="Shang Y."/>
            <person name="Youmans B."/>
            <person name="Ayvaz T."/>
            <person name="Ross M."/>
            <person name="Santibanez J."/>
            <person name="Aqrawi P."/>
            <person name="Gross S."/>
            <person name="Joshi V."/>
            <person name="Fowler G."/>
            <person name="Nazareth L."/>
            <person name="Reid J."/>
            <person name="Worley K."/>
            <person name="Petrosino J."/>
            <person name="Highlander S."/>
            <person name="Gibbs R."/>
        </authorList>
    </citation>
    <scope>NUCLEOTIDE SEQUENCE [LARGE SCALE GENOMIC DNA]</scope>
    <source>
        <strain evidence="2 4">ATCC 33926</strain>
    </source>
</reference>
<organism evidence="2 4">
    <name type="scientific">Neisseria macacae ATCC 33926</name>
    <dbReference type="NCBI Taxonomy" id="997348"/>
    <lineage>
        <taxon>Bacteria</taxon>
        <taxon>Pseudomonadati</taxon>
        <taxon>Pseudomonadota</taxon>
        <taxon>Betaproteobacteria</taxon>
        <taxon>Neisseriales</taxon>
        <taxon>Neisseriaceae</taxon>
        <taxon>Neisseria</taxon>
    </lineage>
</organism>
<dbReference type="Proteomes" id="UP000829455">
    <property type="component" value="Chromosome"/>
</dbReference>
<evidence type="ECO:0000256" key="1">
    <source>
        <dbReference type="SAM" id="SignalP"/>
    </source>
</evidence>
<keyword evidence="5" id="KW-1185">Reference proteome</keyword>
<protein>
    <submittedName>
        <fullName evidence="3">DUF2961 domain-containing protein</fullName>
    </submittedName>
</protein>
<proteinExistence type="predicted"/>
<gene>
    <name evidence="2" type="ORF">HMPREF9418_0121</name>
    <name evidence="3" type="ORF">MON40_12510</name>
</gene>
<sequence>MKKILCLVLAMSMGSVAFAAEYRTKQPIAHDWLKINGNQFNIESANERGHICGAQGKMDKNKVWKDGEGCQISFQFKGDEVKVDAEGCENYCGAGVSFPSEYYKLPQVCSQQSVKKMENRFQTTLRSGKFEQAADIKQNYLKQCGDFLNPIETVTAANDAADAYRQANNKAACIQTLDAVQDHYESQLLDKDLVNKINVQMERDKALRQQCS</sequence>
<dbReference type="Proteomes" id="UP000004982">
    <property type="component" value="Unassembled WGS sequence"/>
</dbReference>
<dbReference type="RefSeq" id="WP_003775986.1">
    <property type="nucleotide sequence ID" value="NZ_CP094241.1"/>
</dbReference>
<evidence type="ECO:0000313" key="4">
    <source>
        <dbReference type="Proteomes" id="UP000004982"/>
    </source>
</evidence>